<dbReference type="PANTHER" id="PTHR43194">
    <property type="entry name" value="HYDROLASE ALPHA/BETA FOLD FAMILY"/>
    <property type="match status" value="1"/>
</dbReference>
<dbReference type="SUPFAM" id="SSF53474">
    <property type="entry name" value="alpha/beta-Hydrolases"/>
    <property type="match status" value="1"/>
</dbReference>
<dbReference type="PANTHER" id="PTHR43194:SF4">
    <property type="entry name" value="AB HYDROLASE-1 DOMAIN-CONTAINING PROTEIN"/>
    <property type="match status" value="1"/>
</dbReference>
<dbReference type="AlphaFoldDB" id="A0A4V7ICE9"/>
<evidence type="ECO:0000313" key="4">
    <source>
        <dbReference type="Proteomes" id="UP000019091"/>
    </source>
</evidence>
<organism evidence="3 4">
    <name type="scientific">Bibersteinia trehalosi USDA-ARS-USMARC-188</name>
    <dbReference type="NCBI Taxonomy" id="1263829"/>
    <lineage>
        <taxon>Bacteria</taxon>
        <taxon>Pseudomonadati</taxon>
        <taxon>Pseudomonadota</taxon>
        <taxon>Gammaproteobacteria</taxon>
        <taxon>Pasteurellales</taxon>
        <taxon>Pasteurellaceae</taxon>
        <taxon>Bibersteinia</taxon>
    </lineage>
</organism>
<sequence>MMKKSLLTTLVIGLLATQTAFSKAPLIIAEQGSFAVGGTVKTSEGSYTPVPAEIADKNSASFWDAYGASVKSGGMTLHGDHASVFYQIPDKAKSTPLVFLHGYGGSIRTWQTTPDGREGFDTLFLRKGYPIYLVDQPRSGLAGKSTEKAEMGAVPDEQFWYAQFRIGVYPEMNKGVAFPADKAAQEQFFRSMTPATGAFNVGVITDSMAKLFEKTGDGVFVTHSAGGVIGWTTAMASDKVKGIVAMEPGNFPFPEGEVPPALSSKFGDVSPMSVPFEQFKKLTQIPIVIYFGDFIPEQLDGTQGGEQWFIRKKLAEQWVETVNKHGGKAEVIHLPKIGIKGNTHFPFSDLNNTEVANEMARWLKANGLDK</sequence>
<dbReference type="EMBL" id="CP006954">
    <property type="protein sequence ID" value="AHG82658.1"/>
    <property type="molecule type" value="Genomic_DNA"/>
</dbReference>
<reference evidence="3 4" key="1">
    <citation type="journal article" date="2014" name="Genome Announc.">
        <title>Complete Closed Genome Sequences of Three Bibersteinia trehalosi Nasopharyngeal Isolates from Cattle with Shipping Fever.</title>
        <authorList>
            <person name="Harhay G.P."/>
            <person name="McVey D.S."/>
            <person name="Koren S."/>
            <person name="Phillippy A.M."/>
            <person name="Bono J."/>
            <person name="Harhay D.M."/>
            <person name="Clawson M.L."/>
            <person name="Heaton M.P."/>
            <person name="Chitko-McKown C.G."/>
            <person name="Korlach J."/>
            <person name="Smith T.P."/>
        </authorList>
    </citation>
    <scope>NUCLEOTIDE SEQUENCE [LARGE SCALE GENOMIC DNA]</scope>
    <source>
        <strain evidence="3 4">USDA-ARS-USMARC-188</strain>
    </source>
</reference>
<dbReference type="OrthoDB" id="7820973at2"/>
<feature type="chain" id="PRO_5020402024" description="AB hydrolase-1 domain-containing protein" evidence="1">
    <location>
        <begin position="23"/>
        <end position="370"/>
    </location>
</feature>
<evidence type="ECO:0000259" key="2">
    <source>
        <dbReference type="Pfam" id="PF12697"/>
    </source>
</evidence>
<evidence type="ECO:0000256" key="1">
    <source>
        <dbReference type="SAM" id="SignalP"/>
    </source>
</evidence>
<protein>
    <recommendedName>
        <fullName evidence="2">AB hydrolase-1 domain-containing protein</fullName>
    </recommendedName>
</protein>
<dbReference type="KEGG" id="btre:F542_19470"/>
<dbReference type="RefSeq" id="WP_015431675.1">
    <property type="nucleotide sequence ID" value="NZ_CP006954.1"/>
</dbReference>
<name>A0A4V7ICE9_BIBTR</name>
<proteinExistence type="predicted"/>
<dbReference type="Gene3D" id="3.40.50.1820">
    <property type="entry name" value="alpha/beta hydrolase"/>
    <property type="match status" value="1"/>
</dbReference>
<accession>A0A4V7ICE9</accession>
<feature type="domain" description="AB hydrolase-1" evidence="2">
    <location>
        <begin position="97"/>
        <end position="266"/>
    </location>
</feature>
<gene>
    <name evidence="3" type="ORF">F542_19470</name>
</gene>
<keyword evidence="1" id="KW-0732">Signal</keyword>
<dbReference type="Pfam" id="PF12697">
    <property type="entry name" value="Abhydrolase_6"/>
    <property type="match status" value="1"/>
</dbReference>
<dbReference type="InterPro" id="IPR029058">
    <property type="entry name" value="AB_hydrolase_fold"/>
</dbReference>
<dbReference type="InterPro" id="IPR050228">
    <property type="entry name" value="Carboxylesterase_BioH"/>
</dbReference>
<dbReference type="CDD" id="cd12810">
    <property type="entry name" value="Esterase_713_like-3"/>
    <property type="match status" value="1"/>
</dbReference>
<feature type="signal peptide" evidence="1">
    <location>
        <begin position="1"/>
        <end position="22"/>
    </location>
</feature>
<dbReference type="Proteomes" id="UP000019091">
    <property type="component" value="Chromosome"/>
</dbReference>
<dbReference type="InterPro" id="IPR000073">
    <property type="entry name" value="AB_hydrolase_1"/>
</dbReference>
<evidence type="ECO:0000313" key="3">
    <source>
        <dbReference type="EMBL" id="AHG82658.1"/>
    </source>
</evidence>